<keyword evidence="3" id="KW-1185">Reference proteome</keyword>
<feature type="region of interest" description="Disordered" evidence="1">
    <location>
        <begin position="114"/>
        <end position="134"/>
    </location>
</feature>
<feature type="compositionally biased region" description="Polar residues" evidence="1">
    <location>
        <begin position="119"/>
        <end position="134"/>
    </location>
</feature>
<proteinExistence type="predicted"/>
<dbReference type="EMBL" id="QWLA01000022">
    <property type="protein sequence ID" value="RIH87136.1"/>
    <property type="molecule type" value="Genomic_DNA"/>
</dbReference>
<evidence type="ECO:0000256" key="1">
    <source>
        <dbReference type="SAM" id="MobiDB-lite"/>
    </source>
</evidence>
<dbReference type="Proteomes" id="UP000265341">
    <property type="component" value="Unassembled WGS sequence"/>
</dbReference>
<evidence type="ECO:0000313" key="2">
    <source>
        <dbReference type="EMBL" id="RIH87136.1"/>
    </source>
</evidence>
<gene>
    <name evidence="2" type="ORF">Mrose_01420</name>
</gene>
<comment type="caution">
    <text evidence="2">The sequence shown here is derived from an EMBL/GenBank/DDBJ whole genome shotgun (WGS) entry which is preliminary data.</text>
</comment>
<accession>A0A399EUI1</accession>
<name>A0A399EUI1_9DEIN</name>
<evidence type="ECO:0000313" key="3">
    <source>
        <dbReference type="Proteomes" id="UP000265341"/>
    </source>
</evidence>
<reference evidence="2 3" key="1">
    <citation type="submission" date="2018-08" db="EMBL/GenBank/DDBJ databases">
        <title>Meiothermus roseus NBRC 110900 genome sequencing project.</title>
        <authorList>
            <person name="Da Costa M.S."/>
            <person name="Albuquerque L."/>
            <person name="Raposo P."/>
            <person name="Froufe H.J.C."/>
            <person name="Barroso C.S."/>
            <person name="Egas C."/>
        </authorList>
    </citation>
    <scope>NUCLEOTIDE SEQUENCE [LARGE SCALE GENOMIC DNA]</scope>
    <source>
        <strain evidence="2 3">NBRC 110900</strain>
    </source>
</reference>
<protein>
    <submittedName>
        <fullName evidence="2">Uncharacterized protein</fullName>
    </submittedName>
</protein>
<dbReference type="AlphaFoldDB" id="A0A399EUI1"/>
<organism evidence="2 3">
    <name type="scientific">Calidithermus roseus</name>
    <dbReference type="NCBI Taxonomy" id="1644118"/>
    <lineage>
        <taxon>Bacteria</taxon>
        <taxon>Thermotogati</taxon>
        <taxon>Deinococcota</taxon>
        <taxon>Deinococci</taxon>
        <taxon>Thermales</taxon>
        <taxon>Thermaceae</taxon>
        <taxon>Calidithermus</taxon>
    </lineage>
</organism>
<sequence length="134" mass="14644">MRRRVLAPGLRKPAVWSKLTLLPGVMAMGSSGSLLSWKAMRVTLTSSLAEPMSRTVLVWVVLSGAGEERVMVGAAVVAAAYLNSSTRVLVLPAWSVAMRVRVFLPGLSSWRLKPKRNSARPSSETSRSWPSLRR</sequence>